<evidence type="ECO:0000313" key="3">
    <source>
        <dbReference type="Proteomes" id="UP001365405"/>
    </source>
</evidence>
<organism evidence="2 3">
    <name type="scientific">Pseudaquabacterium inlustre</name>
    <dbReference type="NCBI Taxonomy" id="2984192"/>
    <lineage>
        <taxon>Bacteria</taxon>
        <taxon>Pseudomonadati</taxon>
        <taxon>Pseudomonadota</taxon>
        <taxon>Betaproteobacteria</taxon>
        <taxon>Burkholderiales</taxon>
        <taxon>Sphaerotilaceae</taxon>
        <taxon>Pseudaquabacterium</taxon>
    </lineage>
</organism>
<dbReference type="NCBIfam" id="TIGR02532">
    <property type="entry name" value="IV_pilin_GFxxxE"/>
    <property type="match status" value="1"/>
</dbReference>
<feature type="transmembrane region" description="Helical" evidence="1">
    <location>
        <begin position="16"/>
        <end position="34"/>
    </location>
</feature>
<dbReference type="RefSeq" id="WP_341408880.1">
    <property type="nucleotide sequence ID" value="NZ_JBBUTH010000001.1"/>
</dbReference>
<keyword evidence="1" id="KW-1133">Transmembrane helix</keyword>
<name>A0ABU9CBG7_9BURK</name>
<sequence>MWTERRPPRGFTLPEVIIAIVVVGVGLAGVLLALRTATGRSGDPVVQRQMQAIAQELLEEIQLKPYAPAANSAAAGCARDTFNDVSDYHGHASTGICAVDGTVIPALAGYSLSVSVSTGTLAGVAAAKRIVITVSQPASGQSLQLVGWRTDYAS</sequence>
<evidence type="ECO:0000313" key="2">
    <source>
        <dbReference type="EMBL" id="MEK8049209.1"/>
    </source>
</evidence>
<protein>
    <submittedName>
        <fullName evidence="2">Prepilin-type N-terminal cleavage/methylation domain-containing protein</fullName>
    </submittedName>
</protein>
<dbReference type="Proteomes" id="UP001365405">
    <property type="component" value="Unassembled WGS sequence"/>
</dbReference>
<dbReference type="InterPro" id="IPR012902">
    <property type="entry name" value="N_methyl_site"/>
</dbReference>
<evidence type="ECO:0000256" key="1">
    <source>
        <dbReference type="SAM" id="Phobius"/>
    </source>
</evidence>
<dbReference type="PROSITE" id="PS00409">
    <property type="entry name" value="PROKAR_NTER_METHYL"/>
    <property type="match status" value="1"/>
</dbReference>
<reference evidence="2 3" key="1">
    <citation type="submission" date="2024-04" db="EMBL/GenBank/DDBJ databases">
        <title>Novel species of the genus Ideonella isolated from streams.</title>
        <authorList>
            <person name="Lu H."/>
        </authorList>
    </citation>
    <scope>NUCLEOTIDE SEQUENCE [LARGE SCALE GENOMIC DNA]</scope>
    <source>
        <strain evidence="2 3">DXS22W</strain>
    </source>
</reference>
<proteinExistence type="predicted"/>
<dbReference type="Pfam" id="PF07963">
    <property type="entry name" value="N_methyl"/>
    <property type="match status" value="1"/>
</dbReference>
<dbReference type="EMBL" id="JBBUTH010000001">
    <property type="protein sequence ID" value="MEK8049209.1"/>
    <property type="molecule type" value="Genomic_DNA"/>
</dbReference>
<keyword evidence="1" id="KW-0472">Membrane</keyword>
<keyword evidence="3" id="KW-1185">Reference proteome</keyword>
<accession>A0ABU9CBG7</accession>
<gene>
    <name evidence="2" type="ORF">AACH10_03055</name>
</gene>
<keyword evidence="1" id="KW-0812">Transmembrane</keyword>
<comment type="caution">
    <text evidence="2">The sequence shown here is derived from an EMBL/GenBank/DDBJ whole genome shotgun (WGS) entry which is preliminary data.</text>
</comment>